<dbReference type="Proteomes" id="UP000178082">
    <property type="component" value="Unassembled WGS sequence"/>
</dbReference>
<feature type="transmembrane region" description="Helical" evidence="6">
    <location>
        <begin position="38"/>
        <end position="54"/>
    </location>
</feature>
<feature type="transmembrane region" description="Helical" evidence="6">
    <location>
        <begin position="404"/>
        <end position="428"/>
    </location>
</feature>
<feature type="transmembrane region" description="Helical" evidence="6">
    <location>
        <begin position="372"/>
        <end position="392"/>
    </location>
</feature>
<evidence type="ECO:0000256" key="5">
    <source>
        <dbReference type="ARBA" id="ARBA00023136"/>
    </source>
</evidence>
<evidence type="ECO:0000256" key="1">
    <source>
        <dbReference type="ARBA" id="ARBA00004651"/>
    </source>
</evidence>
<name>A0A1F7SLT2_9BACT</name>
<feature type="transmembrane region" description="Helical" evidence="6">
    <location>
        <begin position="156"/>
        <end position="176"/>
    </location>
</feature>
<organism evidence="7 8">
    <name type="scientific">Candidatus Schekmanbacteria bacterium RIFCSPLOWO2_12_FULL_38_15</name>
    <dbReference type="NCBI Taxonomy" id="1817883"/>
    <lineage>
        <taxon>Bacteria</taxon>
        <taxon>Candidatus Schekmaniibacteriota</taxon>
    </lineage>
</organism>
<proteinExistence type="predicted"/>
<evidence type="ECO:0000256" key="3">
    <source>
        <dbReference type="ARBA" id="ARBA00022692"/>
    </source>
</evidence>
<dbReference type="PANTHER" id="PTHR30250:SF26">
    <property type="entry name" value="PSMA PROTEIN"/>
    <property type="match status" value="1"/>
</dbReference>
<keyword evidence="2" id="KW-1003">Cell membrane</keyword>
<evidence type="ECO:0000256" key="4">
    <source>
        <dbReference type="ARBA" id="ARBA00022989"/>
    </source>
</evidence>
<feature type="transmembrane region" description="Helical" evidence="6">
    <location>
        <begin position="465"/>
        <end position="485"/>
    </location>
</feature>
<comment type="caution">
    <text evidence="7">The sequence shown here is derived from an EMBL/GenBank/DDBJ whole genome shotgun (WGS) entry which is preliminary data.</text>
</comment>
<feature type="transmembrane region" description="Helical" evidence="6">
    <location>
        <begin position="248"/>
        <end position="269"/>
    </location>
</feature>
<keyword evidence="4 6" id="KW-1133">Transmembrane helix</keyword>
<reference evidence="7 8" key="1">
    <citation type="journal article" date="2016" name="Nat. Commun.">
        <title>Thousands of microbial genomes shed light on interconnected biogeochemical processes in an aquifer system.</title>
        <authorList>
            <person name="Anantharaman K."/>
            <person name="Brown C.T."/>
            <person name="Hug L.A."/>
            <person name="Sharon I."/>
            <person name="Castelle C.J."/>
            <person name="Probst A.J."/>
            <person name="Thomas B.C."/>
            <person name="Singh A."/>
            <person name="Wilkins M.J."/>
            <person name="Karaoz U."/>
            <person name="Brodie E.L."/>
            <person name="Williams K.H."/>
            <person name="Hubbard S.S."/>
            <person name="Banfield J.F."/>
        </authorList>
    </citation>
    <scope>NUCLEOTIDE SEQUENCE [LARGE SCALE GENOMIC DNA]</scope>
</reference>
<dbReference type="Pfam" id="PF13440">
    <property type="entry name" value="Polysacc_synt_3"/>
    <property type="match status" value="1"/>
</dbReference>
<comment type="subcellular location">
    <subcellularLocation>
        <location evidence="1">Cell membrane</location>
        <topology evidence="1">Multi-pass membrane protein</topology>
    </subcellularLocation>
</comment>
<feature type="transmembrane region" description="Helical" evidence="6">
    <location>
        <begin position="127"/>
        <end position="144"/>
    </location>
</feature>
<feature type="transmembrane region" description="Helical" evidence="6">
    <location>
        <begin position="340"/>
        <end position="360"/>
    </location>
</feature>
<evidence type="ECO:0000256" key="2">
    <source>
        <dbReference type="ARBA" id="ARBA00022475"/>
    </source>
</evidence>
<feature type="transmembrane region" description="Helical" evidence="6">
    <location>
        <begin position="440"/>
        <end position="459"/>
    </location>
</feature>
<feature type="transmembrane region" description="Helical" evidence="6">
    <location>
        <begin position="182"/>
        <end position="204"/>
    </location>
</feature>
<dbReference type="STRING" id="1817883.A3G31_05350"/>
<dbReference type="InterPro" id="IPR050833">
    <property type="entry name" value="Poly_Biosynth_Transport"/>
</dbReference>
<keyword evidence="5 6" id="KW-0472">Membrane</keyword>
<keyword evidence="3 6" id="KW-0812">Transmembrane</keyword>
<evidence type="ECO:0000256" key="6">
    <source>
        <dbReference type="SAM" id="Phobius"/>
    </source>
</evidence>
<dbReference type="PANTHER" id="PTHR30250">
    <property type="entry name" value="PST FAMILY PREDICTED COLANIC ACID TRANSPORTER"/>
    <property type="match status" value="1"/>
</dbReference>
<dbReference type="GO" id="GO:0005886">
    <property type="term" value="C:plasma membrane"/>
    <property type="evidence" value="ECO:0007669"/>
    <property type="project" value="UniProtKB-SubCell"/>
</dbReference>
<dbReference type="EMBL" id="MGDI01000016">
    <property type="protein sequence ID" value="OGL54188.1"/>
    <property type="molecule type" value="Genomic_DNA"/>
</dbReference>
<sequence length="515" mass="57341">MNHSNRLIKNILSNYAGVLIPSAILLFLTPFMIKKLGVAAYGIWIVANSLKSYFQVMELGIRTSVIKFISQYHAADEKKKIEELLSTSFYVFLLIGIISLFALKIIANFSPDIFKIPPDFSQTIKTIIGIFGINVAIVFLNRILEGALVGLQRYDLISLLNILSEALNAVLTVLLLLSGFGIISLALLSLFVSVSVFFIQLTILKAYYGFGIKLSRFRWQTIKSILDFSFFSFILEIASKVTAKMDSLIIGIFMPVAAITNYIIGVKLASIAEKLTDPMVDIFFPFSSELSANRDREGLQRLLIEGTRSSALIAFPLVAFLFLSDRAAVALWVGKEYHKSVIILDIFLMISVFTTLEATASRILLGIGKLRFTAAVSIISTLVNLFLSLILIKSLGLKGVALGTLIPLSISSLFLVIPYTCAMINLSVKELIKRSLIPPLIPIVPVFFFLIFLNNLLGLEGINKLFVNAAGIFPFYFIIFFKFCLSGEERGFYADMLRDFLKGKRIFRFFSGEGF</sequence>
<feature type="transmembrane region" description="Helical" evidence="6">
    <location>
        <begin position="88"/>
        <end position="107"/>
    </location>
</feature>
<evidence type="ECO:0000313" key="7">
    <source>
        <dbReference type="EMBL" id="OGL54188.1"/>
    </source>
</evidence>
<feature type="transmembrane region" description="Helical" evidence="6">
    <location>
        <begin position="12"/>
        <end position="32"/>
    </location>
</feature>
<protein>
    <submittedName>
        <fullName evidence="7">Uncharacterized protein</fullName>
    </submittedName>
</protein>
<accession>A0A1F7SLT2</accession>
<dbReference type="AlphaFoldDB" id="A0A1F7SLT2"/>
<gene>
    <name evidence="7" type="ORF">A3G31_05350</name>
</gene>
<feature type="transmembrane region" description="Helical" evidence="6">
    <location>
        <begin position="311"/>
        <end position="334"/>
    </location>
</feature>
<evidence type="ECO:0000313" key="8">
    <source>
        <dbReference type="Proteomes" id="UP000178082"/>
    </source>
</evidence>